<dbReference type="EMBL" id="ATBP01002059">
    <property type="protein sequence ID" value="ETR66329.1"/>
    <property type="molecule type" value="Genomic_DNA"/>
</dbReference>
<sequence>SWSIESGKTIDDYTMYHLSKMFSPIYFDQTKRTLSDVLESLGKRRLARLNLEQITEDDIIEGIKGIGSNLADLVAAINDTLPSHMKPLKAVVAAGGIMQSDAIKNAFVDGFKESVKKYLFDNIYEEERSCQRV</sequence>
<reference evidence="2" key="1">
    <citation type="submission" date="2012-11" db="EMBL/GenBank/DDBJ databases">
        <authorList>
            <person name="Lucero-Rivera Y.E."/>
            <person name="Tovar-Ramirez D."/>
        </authorList>
    </citation>
    <scope>NUCLEOTIDE SEQUENCE [LARGE SCALE GENOMIC DNA]</scope>
    <source>
        <strain evidence="2">Araruama</strain>
    </source>
</reference>
<protein>
    <submittedName>
        <fullName evidence="1">Uncharacterized protein</fullName>
    </submittedName>
</protein>
<comment type="caution">
    <text evidence="1">The sequence shown here is derived from an EMBL/GenBank/DDBJ whole genome shotgun (WGS) entry which is preliminary data.</text>
</comment>
<dbReference type="Proteomes" id="UP000189670">
    <property type="component" value="Unassembled WGS sequence"/>
</dbReference>
<gene>
    <name evidence="1" type="ORF">OMM_12930</name>
</gene>
<evidence type="ECO:0000313" key="1">
    <source>
        <dbReference type="EMBL" id="ETR66329.1"/>
    </source>
</evidence>
<dbReference type="AlphaFoldDB" id="A0A1V1NUQ9"/>
<evidence type="ECO:0000313" key="2">
    <source>
        <dbReference type="Proteomes" id="UP000189670"/>
    </source>
</evidence>
<feature type="non-terminal residue" evidence="1">
    <location>
        <position position="1"/>
    </location>
</feature>
<organism evidence="1 2">
    <name type="scientific">Candidatus Magnetoglobus multicellularis str. Araruama</name>
    <dbReference type="NCBI Taxonomy" id="890399"/>
    <lineage>
        <taxon>Bacteria</taxon>
        <taxon>Pseudomonadati</taxon>
        <taxon>Thermodesulfobacteriota</taxon>
        <taxon>Desulfobacteria</taxon>
        <taxon>Desulfobacterales</taxon>
        <taxon>Desulfobacteraceae</taxon>
        <taxon>Candidatus Magnetoglobus</taxon>
    </lineage>
</organism>
<name>A0A1V1NUQ9_9BACT</name>
<proteinExistence type="predicted"/>
<accession>A0A1V1NUQ9</accession>